<organism evidence="3 4">
    <name type="scientific">Microthyrium microscopicum</name>
    <dbReference type="NCBI Taxonomy" id="703497"/>
    <lineage>
        <taxon>Eukaryota</taxon>
        <taxon>Fungi</taxon>
        <taxon>Dikarya</taxon>
        <taxon>Ascomycota</taxon>
        <taxon>Pezizomycotina</taxon>
        <taxon>Dothideomycetes</taxon>
        <taxon>Dothideomycetes incertae sedis</taxon>
        <taxon>Microthyriales</taxon>
        <taxon>Microthyriaceae</taxon>
        <taxon>Microthyrium</taxon>
    </lineage>
</organism>
<reference evidence="3" key="1">
    <citation type="journal article" date="2020" name="Stud. Mycol.">
        <title>101 Dothideomycetes genomes: a test case for predicting lifestyles and emergence of pathogens.</title>
        <authorList>
            <person name="Haridas S."/>
            <person name="Albert R."/>
            <person name="Binder M."/>
            <person name="Bloem J."/>
            <person name="Labutti K."/>
            <person name="Salamov A."/>
            <person name="Andreopoulos B."/>
            <person name="Baker S."/>
            <person name="Barry K."/>
            <person name="Bills G."/>
            <person name="Bluhm B."/>
            <person name="Cannon C."/>
            <person name="Castanera R."/>
            <person name="Culley D."/>
            <person name="Daum C."/>
            <person name="Ezra D."/>
            <person name="Gonzalez J."/>
            <person name="Henrissat B."/>
            <person name="Kuo A."/>
            <person name="Liang C."/>
            <person name="Lipzen A."/>
            <person name="Lutzoni F."/>
            <person name="Magnuson J."/>
            <person name="Mondo S."/>
            <person name="Nolan M."/>
            <person name="Ohm R."/>
            <person name="Pangilinan J."/>
            <person name="Park H.-J."/>
            <person name="Ramirez L."/>
            <person name="Alfaro M."/>
            <person name="Sun H."/>
            <person name="Tritt A."/>
            <person name="Yoshinaga Y."/>
            <person name="Zwiers L.-H."/>
            <person name="Turgeon B."/>
            <person name="Goodwin S."/>
            <person name="Spatafora J."/>
            <person name="Crous P."/>
            <person name="Grigoriev I."/>
        </authorList>
    </citation>
    <scope>NUCLEOTIDE SEQUENCE</scope>
    <source>
        <strain evidence="3">CBS 115976</strain>
    </source>
</reference>
<dbReference type="PANTHER" id="PTHR37576">
    <property type="entry name" value="DEFECT AT LOW TEMPERATURE PROTEIN 1"/>
    <property type="match status" value="1"/>
</dbReference>
<protein>
    <submittedName>
        <fullName evidence="3">Uncharacterized protein</fullName>
    </submittedName>
</protein>
<dbReference type="OrthoDB" id="5357734at2759"/>
<feature type="compositionally biased region" description="Polar residues" evidence="1">
    <location>
        <begin position="33"/>
        <end position="59"/>
    </location>
</feature>
<gene>
    <name evidence="3" type="ORF">BT63DRAFT_453146</name>
</gene>
<dbReference type="PANTHER" id="PTHR37576:SF2">
    <property type="entry name" value="DEFECT AT LOW TEMPERATURE PROTEIN 1"/>
    <property type="match status" value="1"/>
</dbReference>
<dbReference type="EMBL" id="MU004233">
    <property type="protein sequence ID" value="KAF2670781.1"/>
    <property type="molecule type" value="Genomic_DNA"/>
</dbReference>
<accession>A0A6A6UGU4</accession>
<feature type="transmembrane region" description="Helical" evidence="2">
    <location>
        <begin position="496"/>
        <end position="521"/>
    </location>
</feature>
<feature type="transmembrane region" description="Helical" evidence="2">
    <location>
        <begin position="68"/>
        <end position="87"/>
    </location>
</feature>
<evidence type="ECO:0000256" key="2">
    <source>
        <dbReference type="SAM" id="Phobius"/>
    </source>
</evidence>
<keyword evidence="2" id="KW-1133">Transmembrane helix</keyword>
<sequence>MNRPAYASRETFEPGDNVEVPNAVLESRKSYDSKTQAHQSNEQKTAFIPPSNNKSSQRENVPWPWRAILAQLIALACLAACWIVLAVSNRKSQSSWHVQGATVSWWLKLSSGSTFRELHREWKVGQNSLDAASLLLHKSSSAMLATGTLSLGLYIIVNPLLQRAANVEQDTSIKSVVVNTSLPISVPLDWTTVAEEVLPIHAGAISSQLLDVLKGYNAGTPAAANVTGCDGTCTGSVSAFGLNGTCQETSSSAHDWAQAFFANNTRNSATLFNVTFPDINLQNGDWDAIPQFQFLLTFWTASNATNNSAPISSLPQGKYQYCPGIVTTKNCTYDVDLVDYPVSMTSSSIVLNSNNSYFGPPQHKSKHLDKLFTYAERLAGFQLAARNLFSSLAVISNPKIIYIGANREFNYASWDLGTQGSLASEQVQFNFSDSGSCFQTYTDPTGQITRGLSDILLRSAIAAARAQNDIRGYTSVYQQNITAQQRKEDLVFVSHYLYFAIAAAITLIEMILVSLPFWGFWRLNRAVTLSPLETAFALKEQIGFKEDISMGSKELLEVIGDESVRYRLVLKDIKYERACNCT</sequence>
<feature type="transmembrane region" description="Helical" evidence="2">
    <location>
        <begin position="142"/>
        <end position="161"/>
    </location>
</feature>
<evidence type="ECO:0000313" key="3">
    <source>
        <dbReference type="EMBL" id="KAF2670781.1"/>
    </source>
</evidence>
<evidence type="ECO:0000313" key="4">
    <source>
        <dbReference type="Proteomes" id="UP000799302"/>
    </source>
</evidence>
<keyword evidence="4" id="KW-1185">Reference proteome</keyword>
<name>A0A6A6UGU4_9PEZI</name>
<feature type="region of interest" description="Disordered" evidence="1">
    <location>
        <begin position="1"/>
        <end position="59"/>
    </location>
</feature>
<keyword evidence="2" id="KW-0812">Transmembrane</keyword>
<evidence type="ECO:0000256" key="1">
    <source>
        <dbReference type="SAM" id="MobiDB-lite"/>
    </source>
</evidence>
<dbReference type="AlphaFoldDB" id="A0A6A6UGU4"/>
<dbReference type="Proteomes" id="UP000799302">
    <property type="component" value="Unassembled WGS sequence"/>
</dbReference>
<keyword evidence="2" id="KW-0472">Membrane</keyword>
<proteinExistence type="predicted"/>